<feature type="region of interest" description="Disordered" evidence="4">
    <location>
        <begin position="119"/>
        <end position="157"/>
    </location>
</feature>
<dbReference type="Pfam" id="PF03777">
    <property type="entry name" value="ChpA-C"/>
    <property type="match status" value="2"/>
</dbReference>
<keyword evidence="1" id="KW-0134">Cell wall</keyword>
<dbReference type="RefSeq" id="WP_343993258.1">
    <property type="nucleotide sequence ID" value="NZ_BAAANB010000021.1"/>
</dbReference>
<sequence>MHAYVRRGLYGTLTAGGLLLLGAVGASADTTTGDHGVASGTQVVAPVHAPVSVDGNAVAVLGHSSTTQARPASGTGHGVASGARGPRAATSGTRGVGSGTQGVAPVSAPVAVEGNAVSVLGRSSSTKSTTNGSSNGGPSGAPAPRATTSGARGLASGTQLAAPVSAPISVRGNAVSVLGRSSTTQPGADGHTAGGSSTAQQPAATSGRGGIASGTQAVAPVNAPVVLGGNAVAVLGTSSVTGDGTGAAAPGPGAGDDPASSSTSGIGGLLSGTQLVVPVNAPVSAEGNSVSVLGDSQAASGSGASPGGDVPAEEGGLGSAEGEDQPGEPAPDTPESPETPASPEPAGSEVGGVGGVGHLDCSTVEMSVPGAGAGAAWSTSGGLALRAGASTAVAGDSWAEPDATGPQDTGAGAPVSGTGGLGGVDQPTTPADPCAANIALSSAGGHGVTTAGIGSGDLGATAVSALLLMLLAASLAGVIRRRGTVARR</sequence>
<feature type="compositionally biased region" description="Low complexity" evidence="4">
    <location>
        <begin position="140"/>
        <end position="149"/>
    </location>
</feature>
<feature type="compositionally biased region" description="Polar residues" evidence="4">
    <location>
        <begin position="194"/>
        <end position="204"/>
    </location>
</feature>
<evidence type="ECO:0000256" key="3">
    <source>
        <dbReference type="ARBA" id="ARBA00023087"/>
    </source>
</evidence>
<gene>
    <name evidence="8" type="ORF">GCM10009740_32690</name>
</gene>
<dbReference type="PROSITE" id="PS51884">
    <property type="entry name" value="CHAPLIN"/>
    <property type="match status" value="3"/>
</dbReference>
<feature type="compositionally biased region" description="Low complexity" evidence="4">
    <location>
        <begin position="294"/>
        <end position="314"/>
    </location>
</feature>
<keyword evidence="5" id="KW-1133">Transmembrane helix</keyword>
<evidence type="ECO:0000256" key="6">
    <source>
        <dbReference type="SAM" id="SignalP"/>
    </source>
</evidence>
<feature type="signal peptide" evidence="6">
    <location>
        <begin position="1"/>
        <end position="28"/>
    </location>
</feature>
<feature type="compositionally biased region" description="Low complexity" evidence="4">
    <location>
        <begin position="121"/>
        <end position="133"/>
    </location>
</feature>
<feature type="compositionally biased region" description="Low complexity" evidence="4">
    <location>
        <begin position="336"/>
        <end position="348"/>
    </location>
</feature>
<feature type="region of interest" description="Disordered" evidence="4">
    <location>
        <begin position="244"/>
        <end position="266"/>
    </location>
</feature>
<keyword evidence="3" id="KW-0034">Amyloid</keyword>
<evidence type="ECO:0000259" key="7">
    <source>
        <dbReference type="PROSITE" id="PS51884"/>
    </source>
</evidence>
<dbReference type="Proteomes" id="UP001501285">
    <property type="component" value="Unassembled WGS sequence"/>
</dbReference>
<feature type="domain" description="Chaplin" evidence="7">
    <location>
        <begin position="34"/>
        <end position="74"/>
    </location>
</feature>
<feature type="region of interest" description="Disordered" evidence="4">
    <location>
        <begin position="294"/>
        <end position="358"/>
    </location>
</feature>
<feature type="compositionally biased region" description="Low complexity" evidence="4">
    <location>
        <begin position="246"/>
        <end position="264"/>
    </location>
</feature>
<evidence type="ECO:0000256" key="5">
    <source>
        <dbReference type="SAM" id="Phobius"/>
    </source>
</evidence>
<name>A0ABN2UKY5_9MICO</name>
<feature type="domain" description="Chaplin" evidence="7">
    <location>
        <begin position="208"/>
        <end position="248"/>
    </location>
</feature>
<feature type="domain" description="Chaplin" evidence="7">
    <location>
        <begin position="266"/>
        <end position="306"/>
    </location>
</feature>
<feature type="chain" id="PRO_5046962747" description="Chaplin domain-containing protein" evidence="6">
    <location>
        <begin position="29"/>
        <end position="488"/>
    </location>
</feature>
<feature type="transmembrane region" description="Helical" evidence="5">
    <location>
        <begin position="458"/>
        <end position="479"/>
    </location>
</feature>
<dbReference type="EMBL" id="BAAANB010000021">
    <property type="protein sequence ID" value="GAA2038077.1"/>
    <property type="molecule type" value="Genomic_DNA"/>
</dbReference>
<keyword evidence="6" id="KW-0732">Signal</keyword>
<keyword evidence="1" id="KW-0964">Secreted</keyword>
<protein>
    <recommendedName>
        <fullName evidence="7">Chaplin domain-containing protein</fullName>
    </recommendedName>
</protein>
<evidence type="ECO:0000256" key="2">
    <source>
        <dbReference type="ARBA" id="ARBA00022889"/>
    </source>
</evidence>
<evidence type="ECO:0000313" key="9">
    <source>
        <dbReference type="Proteomes" id="UP001501285"/>
    </source>
</evidence>
<feature type="region of interest" description="Disordered" evidence="4">
    <location>
        <begin position="179"/>
        <end position="212"/>
    </location>
</feature>
<keyword evidence="9" id="KW-1185">Reference proteome</keyword>
<comment type="caution">
    <text evidence="8">The sequence shown here is derived from an EMBL/GenBank/DDBJ whole genome shotgun (WGS) entry which is preliminary data.</text>
</comment>
<dbReference type="InterPro" id="IPR005528">
    <property type="entry name" value="ChpA-H"/>
</dbReference>
<evidence type="ECO:0000313" key="8">
    <source>
        <dbReference type="EMBL" id="GAA2038077.1"/>
    </source>
</evidence>
<evidence type="ECO:0000256" key="1">
    <source>
        <dbReference type="ARBA" id="ARBA00022512"/>
    </source>
</evidence>
<organism evidence="8 9">
    <name type="scientific">Terrabacter terrae</name>
    <dbReference type="NCBI Taxonomy" id="318434"/>
    <lineage>
        <taxon>Bacteria</taxon>
        <taxon>Bacillati</taxon>
        <taxon>Actinomycetota</taxon>
        <taxon>Actinomycetes</taxon>
        <taxon>Micrococcales</taxon>
        <taxon>Intrasporangiaceae</taxon>
        <taxon>Terrabacter</taxon>
    </lineage>
</organism>
<keyword evidence="2" id="KW-0130">Cell adhesion</keyword>
<reference evidence="8 9" key="1">
    <citation type="journal article" date="2019" name="Int. J. Syst. Evol. Microbiol.">
        <title>The Global Catalogue of Microorganisms (GCM) 10K type strain sequencing project: providing services to taxonomists for standard genome sequencing and annotation.</title>
        <authorList>
            <consortium name="The Broad Institute Genomics Platform"/>
            <consortium name="The Broad Institute Genome Sequencing Center for Infectious Disease"/>
            <person name="Wu L."/>
            <person name="Ma J."/>
        </authorList>
    </citation>
    <scope>NUCLEOTIDE SEQUENCE [LARGE SCALE GENOMIC DNA]</scope>
    <source>
        <strain evidence="8 9">JCM 14283</strain>
    </source>
</reference>
<feature type="region of interest" description="Disordered" evidence="4">
    <location>
        <begin position="395"/>
        <end position="430"/>
    </location>
</feature>
<proteinExistence type="predicted"/>
<feature type="region of interest" description="Disordered" evidence="4">
    <location>
        <begin position="66"/>
        <end position="104"/>
    </location>
</feature>
<accession>A0ABN2UKY5</accession>
<keyword evidence="5" id="KW-0472">Membrane</keyword>
<evidence type="ECO:0000256" key="4">
    <source>
        <dbReference type="SAM" id="MobiDB-lite"/>
    </source>
</evidence>
<keyword evidence="5" id="KW-0812">Transmembrane</keyword>